<dbReference type="Proteomes" id="UP001596116">
    <property type="component" value="Unassembled WGS sequence"/>
</dbReference>
<name>A0ABW1KR72_9PROT</name>
<evidence type="ECO:0000313" key="2">
    <source>
        <dbReference type="EMBL" id="MFC6034244.1"/>
    </source>
</evidence>
<evidence type="ECO:0000313" key="3">
    <source>
        <dbReference type="Proteomes" id="UP001596116"/>
    </source>
</evidence>
<keyword evidence="3" id="KW-1185">Reference proteome</keyword>
<dbReference type="Pfam" id="PF11196">
    <property type="entry name" value="DUF2834"/>
    <property type="match status" value="1"/>
</dbReference>
<protein>
    <submittedName>
        <fullName evidence="2">DUF2834 domain-containing protein</fullName>
    </submittedName>
</protein>
<accession>A0ABW1KR72</accession>
<feature type="transmembrane region" description="Helical" evidence="1">
    <location>
        <begin position="50"/>
        <end position="69"/>
    </location>
</feature>
<sequence length="108" mass="11433">MRIGGDPKLYLALTLLGVAVPYAAFIPWIADNGLSPALFTQQAFETRIAAFAWLDVIVSALTVLVAATTTMRGARLAWIVAACFLVGVSAALPLFLYFLAKDSAKAAT</sequence>
<evidence type="ECO:0000256" key="1">
    <source>
        <dbReference type="SAM" id="Phobius"/>
    </source>
</evidence>
<dbReference type="RefSeq" id="WP_379880443.1">
    <property type="nucleotide sequence ID" value="NZ_JBHPON010000001.1"/>
</dbReference>
<keyword evidence="1" id="KW-1133">Transmembrane helix</keyword>
<keyword evidence="1" id="KW-0472">Membrane</keyword>
<dbReference type="InterPro" id="IPR021362">
    <property type="entry name" value="DUF2834"/>
</dbReference>
<reference evidence="2 3" key="1">
    <citation type="submission" date="2024-09" db="EMBL/GenBank/DDBJ databases">
        <authorList>
            <person name="Zhang Z.-H."/>
        </authorList>
    </citation>
    <scope>NUCLEOTIDE SEQUENCE [LARGE SCALE GENOMIC DNA]</scope>
    <source>
        <strain evidence="2 3">HHTR114</strain>
    </source>
</reference>
<feature type="transmembrane region" description="Helical" evidence="1">
    <location>
        <begin position="76"/>
        <end position="100"/>
    </location>
</feature>
<keyword evidence="1" id="KW-0812">Transmembrane</keyword>
<organism evidence="2 3">
    <name type="scientific">Hyphococcus aureus</name>
    <dbReference type="NCBI Taxonomy" id="2666033"/>
    <lineage>
        <taxon>Bacteria</taxon>
        <taxon>Pseudomonadati</taxon>
        <taxon>Pseudomonadota</taxon>
        <taxon>Alphaproteobacteria</taxon>
        <taxon>Parvularculales</taxon>
        <taxon>Parvularculaceae</taxon>
        <taxon>Hyphococcus</taxon>
    </lineage>
</organism>
<proteinExistence type="predicted"/>
<comment type="caution">
    <text evidence="2">The sequence shown here is derived from an EMBL/GenBank/DDBJ whole genome shotgun (WGS) entry which is preliminary data.</text>
</comment>
<feature type="transmembrane region" description="Helical" evidence="1">
    <location>
        <begin position="9"/>
        <end position="30"/>
    </location>
</feature>
<gene>
    <name evidence="2" type="ORF">ACFMB1_01740</name>
</gene>
<dbReference type="EMBL" id="JBHPON010000001">
    <property type="protein sequence ID" value="MFC6034244.1"/>
    <property type="molecule type" value="Genomic_DNA"/>
</dbReference>